<dbReference type="PANTHER" id="PTHR46714:SF6">
    <property type="entry name" value="TRANSCRIPTIONAL ACTIVATOR HAC1"/>
    <property type="match status" value="1"/>
</dbReference>
<evidence type="ECO:0000313" key="11">
    <source>
        <dbReference type="EMBL" id="RUP52406.1"/>
    </source>
</evidence>
<dbReference type="Gene3D" id="1.20.5.170">
    <property type="match status" value="1"/>
</dbReference>
<feature type="coiled-coil region" evidence="8">
    <location>
        <begin position="85"/>
        <end position="137"/>
    </location>
</feature>
<dbReference type="GO" id="GO:0045944">
    <property type="term" value="P:positive regulation of transcription by RNA polymerase II"/>
    <property type="evidence" value="ECO:0007669"/>
    <property type="project" value="InterPro"/>
</dbReference>
<name>A0A433DNX7_9FUNG</name>
<dbReference type="GO" id="GO:0005634">
    <property type="term" value="C:nucleus"/>
    <property type="evidence" value="ECO:0007669"/>
    <property type="project" value="UniProtKB-SubCell"/>
</dbReference>
<dbReference type="GO" id="GO:0003677">
    <property type="term" value="F:DNA binding"/>
    <property type="evidence" value="ECO:0007669"/>
    <property type="project" value="UniProtKB-KW"/>
</dbReference>
<dbReference type="EMBL" id="RBNI01000028">
    <property type="protein sequence ID" value="RUP52406.1"/>
    <property type="molecule type" value="Genomic_DNA"/>
</dbReference>
<feature type="compositionally biased region" description="Basic and acidic residues" evidence="9">
    <location>
        <begin position="170"/>
        <end position="188"/>
    </location>
</feature>
<protein>
    <recommendedName>
        <fullName evidence="10">BZIP domain-containing protein</fullName>
    </recommendedName>
</protein>
<comment type="caution">
    <text evidence="11">The sequence shown here is derived from an EMBL/GenBank/DDBJ whole genome shotgun (WGS) entry which is preliminary data.</text>
</comment>
<feature type="region of interest" description="Disordered" evidence="9">
    <location>
        <begin position="238"/>
        <end position="266"/>
    </location>
</feature>
<dbReference type="AlphaFoldDB" id="A0A433DNX7"/>
<evidence type="ECO:0000256" key="7">
    <source>
        <dbReference type="ARBA" id="ARBA00023242"/>
    </source>
</evidence>
<dbReference type="PANTHER" id="PTHR46714">
    <property type="entry name" value="TRANSCRIPTIONAL ACTIVATOR HAC1"/>
    <property type="match status" value="1"/>
</dbReference>
<dbReference type="InterPro" id="IPR046347">
    <property type="entry name" value="bZIP_sf"/>
</dbReference>
<evidence type="ECO:0000256" key="6">
    <source>
        <dbReference type="ARBA" id="ARBA00023230"/>
    </source>
</evidence>
<keyword evidence="6" id="KW-0834">Unfolded protein response</keyword>
<dbReference type="OrthoDB" id="674948at2759"/>
<keyword evidence="8" id="KW-0175">Coiled coil</keyword>
<organism evidence="11 12">
    <name type="scientific">Jimgerdemannia flammicorona</name>
    <dbReference type="NCBI Taxonomy" id="994334"/>
    <lineage>
        <taxon>Eukaryota</taxon>
        <taxon>Fungi</taxon>
        <taxon>Fungi incertae sedis</taxon>
        <taxon>Mucoromycota</taxon>
        <taxon>Mucoromycotina</taxon>
        <taxon>Endogonomycetes</taxon>
        <taxon>Endogonales</taxon>
        <taxon>Endogonaceae</taxon>
        <taxon>Jimgerdemannia</taxon>
    </lineage>
</organism>
<proteinExistence type="inferred from homology"/>
<evidence type="ECO:0000256" key="3">
    <source>
        <dbReference type="ARBA" id="ARBA00023015"/>
    </source>
</evidence>
<feature type="domain" description="BZIP" evidence="10">
    <location>
        <begin position="71"/>
        <end position="134"/>
    </location>
</feature>
<sequence length="352" mass="39851">MSCTNFVDLTAIPDMVTPTQTNSTTETLTTMSMDPQTPIAPVPSTSTTSTVPSVTQVTGGRKRKASLDDKDAKTRERILRNRAAAQDSRDKKRRYVADLEDANNDLKTDNERLSKRVKVVEEENAILSARLESIAAQLSQIQSQLRFNEITQFLFDGFRESAALASVVGRDRNARSHVRGNDKHEEPALRSQPSISQQRKPSDRNKVMTSTTASLANRHRPPRFTHPKTTTLRILLPPPKRRLRRPRAPTCRLPPSSRPRLTQNSSSSQAFRSMLIFFSMIFLTGKASNLFYPSSFLRMSPYDYMSSGRSEEEIATADRALALFARTLERGNPRMNRRSILKWRDEFAKRPP</sequence>
<dbReference type="GO" id="GO:0006986">
    <property type="term" value="P:response to unfolded protein"/>
    <property type="evidence" value="ECO:0007669"/>
    <property type="project" value="UniProtKB-KW"/>
</dbReference>
<keyword evidence="5" id="KW-0804">Transcription</keyword>
<evidence type="ECO:0000256" key="2">
    <source>
        <dbReference type="ARBA" id="ARBA00007163"/>
    </source>
</evidence>
<evidence type="ECO:0000256" key="5">
    <source>
        <dbReference type="ARBA" id="ARBA00023163"/>
    </source>
</evidence>
<keyword evidence="7" id="KW-0539">Nucleus</keyword>
<dbReference type="InterPro" id="IPR044280">
    <property type="entry name" value="Hac1/HY5"/>
</dbReference>
<evidence type="ECO:0000259" key="10">
    <source>
        <dbReference type="PROSITE" id="PS50217"/>
    </source>
</evidence>
<comment type="subcellular location">
    <subcellularLocation>
        <location evidence="1">Nucleus</location>
    </subcellularLocation>
</comment>
<keyword evidence="3" id="KW-0805">Transcription regulation</keyword>
<reference evidence="11 12" key="1">
    <citation type="journal article" date="2018" name="New Phytol.">
        <title>Phylogenomics of Endogonaceae and evolution of mycorrhizas within Mucoromycota.</title>
        <authorList>
            <person name="Chang Y."/>
            <person name="Desiro A."/>
            <person name="Na H."/>
            <person name="Sandor L."/>
            <person name="Lipzen A."/>
            <person name="Clum A."/>
            <person name="Barry K."/>
            <person name="Grigoriev I.V."/>
            <person name="Martin F.M."/>
            <person name="Stajich J.E."/>
            <person name="Smith M.E."/>
            <person name="Bonito G."/>
            <person name="Spatafora J.W."/>
        </authorList>
    </citation>
    <scope>NUCLEOTIDE SEQUENCE [LARGE SCALE GENOMIC DNA]</scope>
    <source>
        <strain evidence="11 12">GMNB39</strain>
    </source>
</reference>
<evidence type="ECO:0000313" key="12">
    <source>
        <dbReference type="Proteomes" id="UP000268093"/>
    </source>
</evidence>
<comment type="similarity">
    <text evidence="2">Belongs to the bZIP family.</text>
</comment>
<evidence type="ECO:0000256" key="4">
    <source>
        <dbReference type="ARBA" id="ARBA00023125"/>
    </source>
</evidence>
<dbReference type="SUPFAM" id="SSF57959">
    <property type="entry name" value="Leucine zipper domain"/>
    <property type="match status" value="1"/>
</dbReference>
<dbReference type="GO" id="GO:0000981">
    <property type="term" value="F:DNA-binding transcription factor activity, RNA polymerase II-specific"/>
    <property type="evidence" value="ECO:0007669"/>
    <property type="project" value="InterPro"/>
</dbReference>
<feature type="region of interest" description="Disordered" evidence="9">
    <location>
        <begin position="170"/>
        <end position="226"/>
    </location>
</feature>
<evidence type="ECO:0000256" key="1">
    <source>
        <dbReference type="ARBA" id="ARBA00004123"/>
    </source>
</evidence>
<feature type="compositionally biased region" description="Low complexity" evidence="9">
    <location>
        <begin position="37"/>
        <end position="58"/>
    </location>
</feature>
<keyword evidence="12" id="KW-1185">Reference proteome</keyword>
<evidence type="ECO:0000256" key="8">
    <source>
        <dbReference type="SAM" id="Coils"/>
    </source>
</evidence>
<dbReference type="Pfam" id="PF07716">
    <property type="entry name" value="bZIP_2"/>
    <property type="match status" value="1"/>
</dbReference>
<keyword evidence="4" id="KW-0238">DNA-binding</keyword>
<accession>A0A433DNX7</accession>
<dbReference type="PROSITE" id="PS50217">
    <property type="entry name" value="BZIP"/>
    <property type="match status" value="1"/>
</dbReference>
<feature type="compositionally biased region" description="Basic residues" evidence="9">
    <location>
        <begin position="217"/>
        <end position="226"/>
    </location>
</feature>
<dbReference type="EMBL" id="RBNI01000028">
    <property type="protein sequence ID" value="RUP52407.1"/>
    <property type="molecule type" value="Genomic_DNA"/>
</dbReference>
<dbReference type="SMART" id="SM00338">
    <property type="entry name" value="BRLZ"/>
    <property type="match status" value="1"/>
</dbReference>
<feature type="region of interest" description="Disordered" evidence="9">
    <location>
        <begin position="30"/>
        <end position="72"/>
    </location>
</feature>
<dbReference type="InterPro" id="IPR004827">
    <property type="entry name" value="bZIP"/>
</dbReference>
<evidence type="ECO:0000256" key="9">
    <source>
        <dbReference type="SAM" id="MobiDB-lite"/>
    </source>
</evidence>
<gene>
    <name evidence="11" type="ORF">BC936DRAFT_143682</name>
</gene>
<dbReference type="Proteomes" id="UP000268093">
    <property type="component" value="Unassembled WGS sequence"/>
</dbReference>